<comment type="caution">
    <text evidence="3">The sequence shown here is derived from an EMBL/GenBank/DDBJ whole genome shotgun (WGS) entry which is preliminary data.</text>
</comment>
<dbReference type="InterPro" id="IPR012910">
    <property type="entry name" value="Plug_dom"/>
</dbReference>
<dbReference type="Pfam" id="PF07715">
    <property type="entry name" value="Plug"/>
    <property type="match status" value="1"/>
</dbReference>
<dbReference type="InterPro" id="IPR008969">
    <property type="entry name" value="CarboxyPept-like_regulatory"/>
</dbReference>
<dbReference type="InterPro" id="IPR023997">
    <property type="entry name" value="TonB-dep_OMP_SusC/RagA_CS"/>
</dbReference>
<dbReference type="EMBL" id="JABZSQ010000071">
    <property type="protein sequence ID" value="MBF1414915.1"/>
    <property type="molecule type" value="Genomic_DNA"/>
</dbReference>
<proteinExistence type="inferred from homology"/>
<organism evidence="3 4">
    <name type="scientific">Prevotella histicola</name>
    <dbReference type="NCBI Taxonomy" id="470565"/>
    <lineage>
        <taxon>Bacteria</taxon>
        <taxon>Pseudomonadati</taxon>
        <taxon>Bacteroidota</taxon>
        <taxon>Bacteroidia</taxon>
        <taxon>Bacteroidales</taxon>
        <taxon>Prevotellaceae</taxon>
        <taxon>Prevotella</taxon>
    </lineage>
</organism>
<dbReference type="InterPro" id="IPR039426">
    <property type="entry name" value="TonB-dep_rcpt-like"/>
</dbReference>
<sequence>MAVPSALSVDQQSKTFKVTGQITDKAKEPLIGVTVTVVGSNGPIRTISDIDGMFSLDVPEGNKTLEFSYVGYKKLNVPVTGSKSLNVIMEEDTKDIDEVVVTGFSSQKKASIVGAIQTIQPTELKFGNTRTLSNNLAGKLSGVIGIQRSGEPGYDDSNFWIRGISTFSGNRAPLVLVDGVERDLNSVDVSEIESFSILKDASASAMYGVRGANGVIVITTKHGKIGAPAVRFHMEQSINSPTKLPKFLDAPDYMSLLNNVAQHDGSPIPFTQLQIDRTRSGYDPDLYPNVNWIDAITKDYAYSSRANLEVSGGSDFLRYSIVASYFRETGILAQDKSLIVDNATNNQQFNLRTNIDMDVTKTTLLSVSIGGYLNRFKQQSCNTDDAFTEAFQTLPFVHPIRYSDGTIPKVSNRANPWETVTQHGYDFYTSSKIQTLFAVEQDLKVITPGLKVKGLFSFDRWNKSQRGRKANPGTVLPATGRDVEGNLIHTQGTVGDESMSSYKGSDYGNTRVYFEADVLYKHRFGKHDVDALFLYNQQAYDDGDIQDYRKQGIAGRLSYTYDNRYVAEFNFGYNGSENFAKGKRFGFFPSLAIGWLMSEEPWMQKYHKTFNKIKFRASVGKAGDDNIGGRRFAYLTTMNTNAEGYVWGTTGQSSYTGITEGDIGVSNLTWETVKKYNVGFELGLWNMLDFNLDIFRENRSNIFMKRTIIPTQSGFINAPWANFGKVTNGGVDMSLNFHKQWNKDWFTSAYVNFTYAKNRVDEYDEPEIKKGTYRAQTGRSLNELQGLTAERLFMPSDFNADGSLKFGIPSQSGVGGTDLKPGDIKYVDMNGDGVITEEDAGFIGGTVDPRIVYGFGGVIAYKNIDVNFFFQGVGDTHRIIGGSPYFIPASGTTVQGNAYSENLSDRWTADNQDPYAFWPRLTYGPNLNNYRASTWWKKDMSFLRCKTIEVGYTLNTQWLKNLYVKNLRVYVSGNNLFCLSGFKLWDPELGTGDGLKYPMNRSVQFGLDINF</sequence>
<dbReference type="InterPro" id="IPR023996">
    <property type="entry name" value="TonB-dep_OMP_SusC/RagA"/>
</dbReference>
<evidence type="ECO:0000313" key="4">
    <source>
        <dbReference type="Proteomes" id="UP000757461"/>
    </source>
</evidence>
<comment type="similarity">
    <text evidence="1">Belongs to the TonB-dependent receptor family.</text>
</comment>
<dbReference type="NCBIfam" id="TIGR04056">
    <property type="entry name" value="OMP_RagA_SusC"/>
    <property type="match status" value="1"/>
</dbReference>
<dbReference type="SUPFAM" id="SSF56935">
    <property type="entry name" value="Porins"/>
    <property type="match status" value="1"/>
</dbReference>
<protein>
    <submittedName>
        <fullName evidence="3">TonB-dependent receptor</fullName>
    </submittedName>
</protein>
<dbReference type="NCBIfam" id="TIGR04057">
    <property type="entry name" value="SusC_RagA_signa"/>
    <property type="match status" value="1"/>
</dbReference>
<keyword evidence="1" id="KW-0813">Transport</keyword>
<dbReference type="SUPFAM" id="SSF49464">
    <property type="entry name" value="Carboxypeptidase regulatory domain-like"/>
    <property type="match status" value="1"/>
</dbReference>
<keyword evidence="1" id="KW-0998">Cell outer membrane</keyword>
<reference evidence="3" key="1">
    <citation type="submission" date="2020-04" db="EMBL/GenBank/DDBJ databases">
        <title>Deep metagenomics examines the oral microbiome during advanced dental caries in children, revealing novel taxa and co-occurrences with host molecules.</title>
        <authorList>
            <person name="Baker J.L."/>
            <person name="Morton J.T."/>
            <person name="Dinis M."/>
            <person name="Alvarez R."/>
            <person name="Tran N.C."/>
            <person name="Knight R."/>
            <person name="Edlund A."/>
        </authorList>
    </citation>
    <scope>NUCLEOTIDE SEQUENCE</scope>
    <source>
        <strain evidence="3">JCVI_25_bin.9</strain>
    </source>
</reference>
<gene>
    <name evidence="3" type="ORF">HXN33_04955</name>
</gene>
<dbReference type="InterPro" id="IPR037066">
    <property type="entry name" value="Plug_dom_sf"/>
</dbReference>
<evidence type="ECO:0000256" key="1">
    <source>
        <dbReference type="PROSITE-ProRule" id="PRU01360"/>
    </source>
</evidence>
<dbReference type="Proteomes" id="UP000757461">
    <property type="component" value="Unassembled WGS sequence"/>
</dbReference>
<dbReference type="PROSITE" id="PS52016">
    <property type="entry name" value="TONB_DEPENDENT_REC_3"/>
    <property type="match status" value="1"/>
</dbReference>
<accession>A0A930N5K5</accession>
<dbReference type="Gene3D" id="2.170.130.10">
    <property type="entry name" value="TonB-dependent receptor, plug domain"/>
    <property type="match status" value="1"/>
</dbReference>
<dbReference type="FunFam" id="2.170.130.10:FF:000003">
    <property type="entry name" value="SusC/RagA family TonB-linked outer membrane protein"/>
    <property type="match status" value="1"/>
</dbReference>
<dbReference type="Gene3D" id="2.60.40.1120">
    <property type="entry name" value="Carboxypeptidase-like, regulatory domain"/>
    <property type="match status" value="1"/>
</dbReference>
<keyword evidence="1" id="KW-1134">Transmembrane beta strand</keyword>
<dbReference type="GO" id="GO:0009279">
    <property type="term" value="C:cell outer membrane"/>
    <property type="evidence" value="ECO:0007669"/>
    <property type="project" value="UniProtKB-SubCell"/>
</dbReference>
<evidence type="ECO:0000259" key="2">
    <source>
        <dbReference type="Pfam" id="PF07715"/>
    </source>
</evidence>
<keyword evidence="1" id="KW-0812">Transmembrane</keyword>
<feature type="domain" description="TonB-dependent receptor plug" evidence="2">
    <location>
        <begin position="109"/>
        <end position="215"/>
    </location>
</feature>
<keyword evidence="3" id="KW-0675">Receptor</keyword>
<evidence type="ECO:0000313" key="3">
    <source>
        <dbReference type="EMBL" id="MBF1414915.1"/>
    </source>
</evidence>
<name>A0A930N5K5_9BACT</name>
<dbReference type="AlphaFoldDB" id="A0A930N5K5"/>
<comment type="subcellular location">
    <subcellularLocation>
        <location evidence="1">Cell outer membrane</location>
        <topology evidence="1">Multi-pass membrane protein</topology>
    </subcellularLocation>
</comment>
<keyword evidence="1" id="KW-0472">Membrane</keyword>
<dbReference type="Pfam" id="PF13715">
    <property type="entry name" value="CarbopepD_reg_2"/>
    <property type="match status" value="1"/>
</dbReference>